<evidence type="ECO:0000313" key="3">
    <source>
        <dbReference type="Proteomes" id="UP000790580"/>
    </source>
</evidence>
<evidence type="ECO:0008006" key="4">
    <source>
        <dbReference type="Google" id="ProtNLM"/>
    </source>
</evidence>
<dbReference type="PROSITE" id="PS51257">
    <property type="entry name" value="PROKAR_LIPOPROTEIN"/>
    <property type="match status" value="1"/>
</dbReference>
<protein>
    <recommendedName>
        <fullName evidence="4">Lipoprotein</fullName>
    </recommendedName>
</protein>
<evidence type="ECO:0000313" key="2">
    <source>
        <dbReference type="EMBL" id="MBU9723706.1"/>
    </source>
</evidence>
<sequence length="165" mass="19170">MLKRNFIITLGTVLALFLLAGCFSDPVQDDLEDYVNNQIMPLAEEEEEIVALYESVTGVNYTDDFILYDTIELDIIPKYQTFINDLEAIRPATSEVREVHETYIQASNVQYNAMVMILEAIEFQDQGMIIDANEKLDEARTLFRQFQYDLEDLLDEHNLELEEDE</sequence>
<gene>
    <name evidence="2" type="ORF">KS407_20000</name>
</gene>
<feature type="signal peptide" evidence="1">
    <location>
        <begin position="1"/>
        <end position="29"/>
    </location>
</feature>
<reference evidence="2 3" key="1">
    <citation type="submission" date="2021-06" db="EMBL/GenBank/DDBJ databases">
        <title>Bacillus sp. RD4P76, an endophyte from a halophyte.</title>
        <authorList>
            <person name="Sun J.-Q."/>
        </authorList>
    </citation>
    <scope>NUCLEOTIDE SEQUENCE [LARGE SCALE GENOMIC DNA]</scope>
    <source>
        <strain evidence="2 3">JCM 17098</strain>
    </source>
</reference>
<feature type="chain" id="PRO_5046386472" description="Lipoprotein" evidence="1">
    <location>
        <begin position="30"/>
        <end position="165"/>
    </location>
</feature>
<keyword evidence="1" id="KW-0732">Signal</keyword>
<dbReference type="Proteomes" id="UP000790580">
    <property type="component" value="Unassembled WGS sequence"/>
</dbReference>
<proteinExistence type="predicted"/>
<organism evidence="2 3">
    <name type="scientific">Evansella alkalicola</name>
    <dbReference type="NCBI Taxonomy" id="745819"/>
    <lineage>
        <taxon>Bacteria</taxon>
        <taxon>Bacillati</taxon>
        <taxon>Bacillota</taxon>
        <taxon>Bacilli</taxon>
        <taxon>Bacillales</taxon>
        <taxon>Bacillaceae</taxon>
        <taxon>Evansella</taxon>
    </lineage>
</organism>
<dbReference type="EMBL" id="JAHQCR010000085">
    <property type="protein sequence ID" value="MBU9723706.1"/>
    <property type="molecule type" value="Genomic_DNA"/>
</dbReference>
<keyword evidence="3" id="KW-1185">Reference proteome</keyword>
<accession>A0ABS6K051</accession>
<evidence type="ECO:0000256" key="1">
    <source>
        <dbReference type="SAM" id="SignalP"/>
    </source>
</evidence>
<name>A0ABS6K051_9BACI</name>
<comment type="caution">
    <text evidence="2">The sequence shown here is derived from an EMBL/GenBank/DDBJ whole genome shotgun (WGS) entry which is preliminary data.</text>
</comment>